<protein>
    <submittedName>
        <fullName evidence="1">Uncharacterized protein</fullName>
    </submittedName>
</protein>
<dbReference type="KEGG" id="cvc:BKX93_06005"/>
<gene>
    <name evidence="1" type="ORF">BKX93_06005</name>
</gene>
<dbReference type="Proteomes" id="UP000178776">
    <property type="component" value="Chromosome"/>
</dbReference>
<dbReference type="AlphaFoldDB" id="A0A1D9LE92"/>
<reference evidence="1 2" key="1">
    <citation type="submission" date="2016-10" db="EMBL/GenBank/DDBJ databases">
        <title>Chromobacterium muskegensis sp. nov., an insecticidal bacterium isolated from Sphagnum bogs.</title>
        <authorList>
            <person name="Sparks M.E."/>
            <person name="Blackburn M.B."/>
            <person name="Gundersen-Rindal D.E."/>
            <person name="Mitchell A."/>
            <person name="Farrar R."/>
            <person name="Kuhar D."/>
        </authorList>
    </citation>
    <scope>NUCLEOTIDE SEQUENCE [LARGE SCALE GENOMIC DNA]</scope>
    <source>
        <strain evidence="1 2">21-1</strain>
    </source>
</reference>
<evidence type="ECO:0000313" key="1">
    <source>
        <dbReference type="EMBL" id="AOZ49599.1"/>
    </source>
</evidence>
<sequence length="151" mass="16234">MARWIVGAMETYCGAVEQGQRRWLDAQQEACSCWLSSITPSFALSEGEMERRIDGGLLAGASIWQAQADIQRGLMLAAERLWTEMGRSIARQLPDDGAAPIAAVRQALEVGCASGAALSTASRQAGHFAATNFSGIPLKAARDVRRVLRQS</sequence>
<dbReference type="RefSeq" id="WP_046158321.1">
    <property type="nucleotide sequence ID" value="NZ_CP017707.1"/>
</dbReference>
<organism evidence="1 2">
    <name type="scientific">Chromobacterium vaccinii</name>
    <dbReference type="NCBI Taxonomy" id="1108595"/>
    <lineage>
        <taxon>Bacteria</taxon>
        <taxon>Pseudomonadati</taxon>
        <taxon>Pseudomonadota</taxon>
        <taxon>Betaproteobacteria</taxon>
        <taxon>Neisseriales</taxon>
        <taxon>Chromobacteriaceae</taxon>
        <taxon>Chromobacterium</taxon>
    </lineage>
</organism>
<dbReference type="EMBL" id="CP017707">
    <property type="protein sequence ID" value="AOZ49599.1"/>
    <property type="molecule type" value="Genomic_DNA"/>
</dbReference>
<name>A0A1D9LE92_9NEIS</name>
<accession>A0A1D9LE92</accession>
<dbReference type="STRING" id="1108595.BKX93_06005"/>
<dbReference type="GeneID" id="68840759"/>
<evidence type="ECO:0000313" key="2">
    <source>
        <dbReference type="Proteomes" id="UP000178776"/>
    </source>
</evidence>
<proteinExistence type="predicted"/>